<evidence type="ECO:0000256" key="3">
    <source>
        <dbReference type="ARBA" id="ARBA00022475"/>
    </source>
</evidence>
<keyword evidence="10" id="KW-1185">Reference proteome</keyword>
<dbReference type="CDD" id="cd06261">
    <property type="entry name" value="TM_PBP2"/>
    <property type="match status" value="1"/>
</dbReference>
<reference evidence="9 10" key="1">
    <citation type="submission" date="2019-02" db="EMBL/GenBank/DDBJ databases">
        <title>Genomic Encyclopedia of Type Strains, Phase IV (KMG-IV): sequencing the most valuable type-strain genomes for metagenomic binning, comparative biology and taxonomic classification.</title>
        <authorList>
            <person name="Goeker M."/>
        </authorList>
    </citation>
    <scope>NUCLEOTIDE SEQUENCE [LARGE SCALE GENOMIC DNA]</scope>
    <source>
        <strain evidence="9 10">DSM 29486</strain>
    </source>
</reference>
<dbReference type="RefSeq" id="WP_130435398.1">
    <property type="nucleotide sequence ID" value="NZ_SGXF01000004.1"/>
</dbReference>
<dbReference type="SUPFAM" id="SSF161098">
    <property type="entry name" value="MetI-like"/>
    <property type="match status" value="1"/>
</dbReference>
<organism evidence="9 10">
    <name type="scientific">Cuneatibacter caecimuris</name>
    <dbReference type="NCBI Taxonomy" id="1796618"/>
    <lineage>
        <taxon>Bacteria</taxon>
        <taxon>Bacillati</taxon>
        <taxon>Bacillota</taxon>
        <taxon>Clostridia</taxon>
        <taxon>Lachnospirales</taxon>
        <taxon>Lachnospiraceae</taxon>
        <taxon>Cuneatibacter</taxon>
    </lineage>
</organism>
<evidence type="ECO:0000313" key="10">
    <source>
        <dbReference type="Proteomes" id="UP000292927"/>
    </source>
</evidence>
<keyword evidence="5 7" id="KW-1133">Transmembrane helix</keyword>
<feature type="domain" description="ABC transmembrane type-1" evidence="8">
    <location>
        <begin position="74"/>
        <end position="263"/>
    </location>
</feature>
<proteinExistence type="inferred from homology"/>
<evidence type="ECO:0000256" key="2">
    <source>
        <dbReference type="ARBA" id="ARBA00022448"/>
    </source>
</evidence>
<dbReference type="InterPro" id="IPR000515">
    <property type="entry name" value="MetI-like"/>
</dbReference>
<evidence type="ECO:0000259" key="8">
    <source>
        <dbReference type="PROSITE" id="PS50928"/>
    </source>
</evidence>
<comment type="similarity">
    <text evidence="7">Belongs to the binding-protein-dependent transport system permease family.</text>
</comment>
<dbReference type="PANTHER" id="PTHR43744">
    <property type="entry name" value="ABC TRANSPORTER PERMEASE PROTEIN MG189-RELATED-RELATED"/>
    <property type="match status" value="1"/>
</dbReference>
<dbReference type="OrthoDB" id="9772609at2"/>
<keyword evidence="3" id="KW-1003">Cell membrane</keyword>
<evidence type="ECO:0000256" key="4">
    <source>
        <dbReference type="ARBA" id="ARBA00022692"/>
    </source>
</evidence>
<dbReference type="PROSITE" id="PS50928">
    <property type="entry name" value="ABC_TM1"/>
    <property type="match status" value="1"/>
</dbReference>
<dbReference type="GO" id="GO:0005886">
    <property type="term" value="C:plasma membrane"/>
    <property type="evidence" value="ECO:0007669"/>
    <property type="project" value="UniProtKB-SubCell"/>
</dbReference>
<keyword evidence="6 7" id="KW-0472">Membrane</keyword>
<feature type="transmembrane region" description="Helical" evidence="7">
    <location>
        <begin position="184"/>
        <end position="209"/>
    </location>
</feature>
<dbReference type="PANTHER" id="PTHR43744:SF3">
    <property type="entry name" value="LACTOSE TRANSPORT SYSTEM PERMEASE PROTEIN LACG"/>
    <property type="match status" value="1"/>
</dbReference>
<evidence type="ECO:0000256" key="5">
    <source>
        <dbReference type="ARBA" id="ARBA00022989"/>
    </source>
</evidence>
<name>A0A4Q7P394_9FIRM</name>
<evidence type="ECO:0000313" key="9">
    <source>
        <dbReference type="EMBL" id="RZS94274.1"/>
    </source>
</evidence>
<dbReference type="AlphaFoldDB" id="A0A4Q7P394"/>
<feature type="transmembrane region" description="Helical" evidence="7">
    <location>
        <begin position="78"/>
        <end position="99"/>
    </location>
</feature>
<feature type="transmembrane region" description="Helical" evidence="7">
    <location>
        <begin position="111"/>
        <end position="131"/>
    </location>
</feature>
<gene>
    <name evidence="9" type="ORF">EV209_2114</name>
</gene>
<feature type="transmembrane region" description="Helical" evidence="7">
    <location>
        <begin position="242"/>
        <end position="263"/>
    </location>
</feature>
<comment type="subcellular location">
    <subcellularLocation>
        <location evidence="1 7">Cell membrane</location>
        <topology evidence="1 7">Multi-pass membrane protein</topology>
    </subcellularLocation>
</comment>
<dbReference type="GO" id="GO:0055085">
    <property type="term" value="P:transmembrane transport"/>
    <property type="evidence" value="ECO:0007669"/>
    <property type="project" value="InterPro"/>
</dbReference>
<dbReference type="Gene3D" id="1.10.3720.10">
    <property type="entry name" value="MetI-like"/>
    <property type="match status" value="1"/>
</dbReference>
<comment type="caution">
    <text evidence="9">The sequence shown here is derived from an EMBL/GenBank/DDBJ whole genome shotgun (WGS) entry which is preliminary data.</text>
</comment>
<evidence type="ECO:0000256" key="1">
    <source>
        <dbReference type="ARBA" id="ARBA00004651"/>
    </source>
</evidence>
<evidence type="ECO:0000256" key="7">
    <source>
        <dbReference type="RuleBase" id="RU363032"/>
    </source>
</evidence>
<feature type="transmembrane region" description="Helical" evidence="7">
    <location>
        <begin position="12"/>
        <end position="32"/>
    </location>
</feature>
<dbReference type="Proteomes" id="UP000292927">
    <property type="component" value="Unassembled WGS sequence"/>
</dbReference>
<sequence>MVRKRSLLSKIVEVIIVLATLVTHWIIFYFAILTSGKEKAEAAQLTLDLPEKWNFIENYTYVFQYQNGAILKAFKNSLILTVSSILILVLVASATAYVLQRRTGGIGAISNKLILAGLIVPAAIIPTYWMLDRLHIANTLPGLIVVEVATLFPFATMLYKGYVSTIPGEIDEAAIIDGCGPFALFARVIFPMVKPITATVVILRSIVVYNDFQNPQYYMSGSGSQTVQLFVFSLKSAWTTDYGHLFAAAIIVSLPIIILYLFLNKKILEGMTAGAVKG</sequence>
<evidence type="ECO:0000256" key="6">
    <source>
        <dbReference type="ARBA" id="ARBA00023136"/>
    </source>
</evidence>
<feature type="transmembrane region" description="Helical" evidence="7">
    <location>
        <begin position="143"/>
        <end position="163"/>
    </location>
</feature>
<dbReference type="Pfam" id="PF00528">
    <property type="entry name" value="BPD_transp_1"/>
    <property type="match status" value="1"/>
</dbReference>
<dbReference type="EMBL" id="SGXF01000004">
    <property type="protein sequence ID" value="RZS94274.1"/>
    <property type="molecule type" value="Genomic_DNA"/>
</dbReference>
<accession>A0A4Q7P394</accession>
<keyword evidence="2 7" id="KW-0813">Transport</keyword>
<keyword evidence="4 7" id="KW-0812">Transmembrane</keyword>
<protein>
    <submittedName>
        <fullName evidence="9">Carbohydrate ABC transporter membrane protein 2 (CUT1 family)</fullName>
    </submittedName>
</protein>
<dbReference type="InterPro" id="IPR035906">
    <property type="entry name" value="MetI-like_sf"/>
</dbReference>